<protein>
    <submittedName>
        <fullName evidence="2">Uncharacterized protein</fullName>
    </submittedName>
</protein>
<dbReference type="OrthoDB" id="4630416at2759"/>
<organism evidence="2 3">
    <name type="scientific">Monilinia laxa</name>
    <name type="common">Brown rot fungus</name>
    <name type="synonym">Sclerotinia laxa</name>
    <dbReference type="NCBI Taxonomy" id="61186"/>
    <lineage>
        <taxon>Eukaryota</taxon>
        <taxon>Fungi</taxon>
        <taxon>Dikarya</taxon>
        <taxon>Ascomycota</taxon>
        <taxon>Pezizomycotina</taxon>
        <taxon>Leotiomycetes</taxon>
        <taxon>Helotiales</taxon>
        <taxon>Sclerotiniaceae</taxon>
        <taxon>Monilinia</taxon>
    </lineage>
</organism>
<dbReference type="Proteomes" id="UP000326757">
    <property type="component" value="Unassembled WGS sequence"/>
</dbReference>
<accession>A0A5N6K9X3</accession>
<evidence type="ECO:0000256" key="1">
    <source>
        <dbReference type="SAM" id="MobiDB-lite"/>
    </source>
</evidence>
<dbReference type="EMBL" id="VIGI01000005">
    <property type="protein sequence ID" value="KAB8299955.1"/>
    <property type="molecule type" value="Genomic_DNA"/>
</dbReference>
<dbReference type="AlphaFoldDB" id="A0A5N6K9X3"/>
<feature type="region of interest" description="Disordered" evidence="1">
    <location>
        <begin position="193"/>
        <end position="364"/>
    </location>
</feature>
<name>A0A5N6K9X3_MONLA</name>
<feature type="compositionally biased region" description="Acidic residues" evidence="1">
    <location>
        <begin position="326"/>
        <end position="337"/>
    </location>
</feature>
<feature type="compositionally biased region" description="Polar residues" evidence="1">
    <location>
        <begin position="215"/>
        <end position="230"/>
    </location>
</feature>
<proteinExistence type="predicted"/>
<evidence type="ECO:0000313" key="2">
    <source>
        <dbReference type="EMBL" id="KAB8299955.1"/>
    </source>
</evidence>
<reference evidence="2 3" key="1">
    <citation type="submission" date="2019-06" db="EMBL/GenBank/DDBJ databases">
        <title>Genome Sequence of the Brown Rot Fungal Pathogen Monilinia laxa.</title>
        <authorList>
            <person name="De Miccolis Angelini R.M."/>
            <person name="Landi L."/>
            <person name="Abate D."/>
            <person name="Pollastro S."/>
            <person name="Romanazzi G."/>
            <person name="Faretra F."/>
        </authorList>
    </citation>
    <scope>NUCLEOTIDE SEQUENCE [LARGE SCALE GENOMIC DNA]</scope>
    <source>
        <strain evidence="2 3">Mlax316</strain>
    </source>
</reference>
<comment type="caution">
    <text evidence="2">The sequence shown here is derived from an EMBL/GenBank/DDBJ whole genome shotgun (WGS) entry which is preliminary data.</text>
</comment>
<keyword evidence="3" id="KW-1185">Reference proteome</keyword>
<sequence length="572" mass="64762">MSDLHPIVILPLEHKFKSVTYTCSGEGLYKDSYAYDAHAEKLIPPKGYKPGNTRDVETKPAGWWRAQLREAKKKMIPELKAAETQLNREFKKQNKIARDRNWKNLKTAEEKAEANPQKYLSEVFPKRATGRPANLDIIVVKTGNRAALAEAADKLGLESVSVDAPWIGNIPPSPDRWIIVGRSRDAVWNQMRDIERAPRSQKGISPKANEKQTLKHSASESILPTQSSEPKPSGERTKQTARKSAPSTSTHDSLFDETETHTARQILPLRRRKQTAKKFAPSTSTHDNLFADNVSHTMRPPSIEGQKKQTGRKSAPSTSTHPSIIADDDDDDEDGDDPGQPAAKKARTSSSVSRAIPGATKSENSWDVRGSYVIECPNIEDEWGEKDAELTLDIYVEKKHGRRQMFAMFNFIVVEGIMRFERPTPVPRTQNENGKRKREDSYMDEDGDVRMDDIHQYDTDDSSPINYTESAFSLKDNDNPTARRPTWGYRWRGEETGEGEIQLGSDRTLESITFSNHGKELSGTFKCDFAGKCNFTGLKVMSRPHDSRIEPEMEWANRSEDAYEYARHARWR</sequence>
<evidence type="ECO:0000313" key="3">
    <source>
        <dbReference type="Proteomes" id="UP000326757"/>
    </source>
</evidence>
<gene>
    <name evidence="2" type="ORF">EYC80_000197</name>
</gene>